<accession>N8ZEP4</accession>
<protein>
    <submittedName>
        <fullName evidence="1">Uncharacterized protein</fullName>
    </submittedName>
</protein>
<dbReference type="Proteomes" id="UP000013117">
    <property type="component" value="Unassembled WGS sequence"/>
</dbReference>
<dbReference type="GeneID" id="84210874"/>
<dbReference type="eggNOG" id="ENOG5032QW9">
    <property type="taxonomic scope" value="Bacteria"/>
</dbReference>
<proteinExistence type="predicted"/>
<dbReference type="HOGENOM" id="CLU_117048_0_0_6"/>
<dbReference type="PATRIC" id="fig|1120926.3.peg.3509"/>
<evidence type="ECO:0000313" key="1">
    <source>
        <dbReference type="EMBL" id="ENV32229.1"/>
    </source>
</evidence>
<comment type="caution">
    <text evidence="1">The sequence shown here is derived from an EMBL/GenBank/DDBJ whole genome shotgun (WGS) entry which is preliminary data.</text>
</comment>
<keyword evidence="2" id="KW-1185">Reference proteome</keyword>
<dbReference type="RefSeq" id="WP_004867731.1">
    <property type="nucleotide sequence ID" value="NZ_ASYY01000097.1"/>
</dbReference>
<sequence length="192" mass="22847">MPVSSNQEILDQIIRIAKKNSYKNQSNYLLSYPYFIEYFKNNEIITLENIVIGISFTYSWMPTILKTIELKNAEDILRILNNVKKGILIKETELWILKKTFNNSLVGTSKLLHFINPEQYAIWDSRVFQFLYHEKPYKYKLEQPALYLEYLQLIQNLIDETNFDIFFQLMTKSIGYQISPFRALELAFFIGE</sequence>
<dbReference type="AlphaFoldDB" id="N8ZEP4"/>
<organism evidence="1 2">
    <name type="scientific">Acinetobacter gerneri DSM 14967 = CIP 107464 = MTCC 9824</name>
    <dbReference type="NCBI Taxonomy" id="1120926"/>
    <lineage>
        <taxon>Bacteria</taxon>
        <taxon>Pseudomonadati</taxon>
        <taxon>Pseudomonadota</taxon>
        <taxon>Gammaproteobacteria</taxon>
        <taxon>Moraxellales</taxon>
        <taxon>Moraxellaceae</taxon>
        <taxon>Acinetobacter</taxon>
    </lineage>
</organism>
<name>N8ZEP4_9GAMM</name>
<evidence type="ECO:0000313" key="2">
    <source>
        <dbReference type="Proteomes" id="UP000013117"/>
    </source>
</evidence>
<dbReference type="OrthoDB" id="9182769at2"/>
<dbReference type="EMBL" id="APPN01000080">
    <property type="protein sequence ID" value="ENV32229.1"/>
    <property type="molecule type" value="Genomic_DNA"/>
</dbReference>
<reference evidence="1 2" key="1">
    <citation type="submission" date="2013-02" db="EMBL/GenBank/DDBJ databases">
        <title>The Genome Sequence of Acinetobacter gerneri CIP 107464.</title>
        <authorList>
            <consortium name="The Broad Institute Genome Sequencing Platform"/>
            <consortium name="The Broad Institute Genome Sequencing Center for Infectious Disease"/>
            <person name="Cerqueira G."/>
            <person name="Feldgarden M."/>
            <person name="Courvalin P."/>
            <person name="Perichon B."/>
            <person name="Grillot-Courvalin C."/>
            <person name="Clermont D."/>
            <person name="Rocha E."/>
            <person name="Yoon E.-J."/>
            <person name="Nemec A."/>
            <person name="Walker B."/>
            <person name="Young S.K."/>
            <person name="Zeng Q."/>
            <person name="Gargeya S."/>
            <person name="Fitzgerald M."/>
            <person name="Haas B."/>
            <person name="Abouelleil A."/>
            <person name="Alvarado L."/>
            <person name="Arachchi H.M."/>
            <person name="Berlin A.M."/>
            <person name="Chapman S.B."/>
            <person name="Dewar J."/>
            <person name="Goldberg J."/>
            <person name="Griggs A."/>
            <person name="Gujja S."/>
            <person name="Hansen M."/>
            <person name="Howarth C."/>
            <person name="Imamovic A."/>
            <person name="Larimer J."/>
            <person name="McCowan C."/>
            <person name="Murphy C."/>
            <person name="Neiman D."/>
            <person name="Pearson M."/>
            <person name="Priest M."/>
            <person name="Roberts A."/>
            <person name="Saif S."/>
            <person name="Shea T."/>
            <person name="Sisk P."/>
            <person name="Sykes S."/>
            <person name="Wortman J."/>
            <person name="Nusbaum C."/>
            <person name="Birren B."/>
        </authorList>
    </citation>
    <scope>NUCLEOTIDE SEQUENCE [LARGE SCALE GENOMIC DNA]</scope>
    <source>
        <strain evidence="1 2">CIP 107464</strain>
    </source>
</reference>
<gene>
    <name evidence="1" type="ORF">F960_03617</name>
</gene>